<feature type="domain" description="SSD" evidence="2">
    <location>
        <begin position="358"/>
        <end position="487"/>
    </location>
</feature>
<evidence type="ECO:0000259" key="2">
    <source>
        <dbReference type="PROSITE" id="PS50156"/>
    </source>
</evidence>
<dbReference type="EMBL" id="VUOC01000003">
    <property type="protein sequence ID" value="KAA2241496.1"/>
    <property type="molecule type" value="Genomic_DNA"/>
</dbReference>
<name>A0A5B2VT85_9BACT</name>
<gene>
    <name evidence="3" type="ORF">F0L74_16505</name>
</gene>
<feature type="transmembrane region" description="Helical" evidence="1">
    <location>
        <begin position="991"/>
        <end position="1017"/>
    </location>
</feature>
<dbReference type="Gene3D" id="3.30.70.1430">
    <property type="entry name" value="Multidrug efflux transporter AcrB pore domain"/>
    <property type="match status" value="2"/>
</dbReference>
<protein>
    <submittedName>
        <fullName evidence="3">Efflux RND transporter permease subunit</fullName>
    </submittedName>
</protein>
<dbReference type="Proteomes" id="UP000324611">
    <property type="component" value="Unassembled WGS sequence"/>
</dbReference>
<dbReference type="SUPFAM" id="SSF82866">
    <property type="entry name" value="Multidrug efflux transporter AcrB transmembrane domain"/>
    <property type="match status" value="2"/>
</dbReference>
<keyword evidence="4" id="KW-1185">Reference proteome</keyword>
<dbReference type="Gene3D" id="3.30.70.1320">
    <property type="entry name" value="Multidrug efflux transporter AcrB pore domain like"/>
    <property type="match status" value="1"/>
</dbReference>
<dbReference type="InterPro" id="IPR001036">
    <property type="entry name" value="Acrflvin-R"/>
</dbReference>
<reference evidence="3 4" key="1">
    <citation type="submission" date="2019-09" db="EMBL/GenBank/DDBJ databases">
        <title>Chitinophaga ginsengihumi sp. nov., isolated from soil of ginseng rhizosphere.</title>
        <authorList>
            <person name="Lee J."/>
        </authorList>
    </citation>
    <scope>NUCLEOTIDE SEQUENCE [LARGE SCALE GENOMIC DNA]</scope>
    <source>
        <strain evidence="3 4">BN140078</strain>
    </source>
</reference>
<feature type="transmembrane region" description="Helical" evidence="1">
    <location>
        <begin position="332"/>
        <end position="352"/>
    </location>
</feature>
<dbReference type="InterPro" id="IPR027463">
    <property type="entry name" value="AcrB_DN_DC_subdom"/>
</dbReference>
<feature type="transmembrane region" description="Helical" evidence="1">
    <location>
        <begin position="430"/>
        <end position="450"/>
    </location>
</feature>
<reference evidence="3 4" key="2">
    <citation type="submission" date="2019-09" db="EMBL/GenBank/DDBJ databases">
        <authorList>
            <person name="Jin C."/>
        </authorList>
    </citation>
    <scope>NUCLEOTIDE SEQUENCE [LARGE SCALE GENOMIC DNA]</scope>
    <source>
        <strain evidence="3 4">BN140078</strain>
    </source>
</reference>
<feature type="transmembrane region" description="Helical" evidence="1">
    <location>
        <begin position="888"/>
        <end position="908"/>
    </location>
</feature>
<dbReference type="RefSeq" id="WP_149839010.1">
    <property type="nucleotide sequence ID" value="NZ_VUOC01000003.1"/>
</dbReference>
<proteinExistence type="predicted"/>
<dbReference type="PROSITE" id="PS50156">
    <property type="entry name" value="SSD"/>
    <property type="match status" value="1"/>
</dbReference>
<dbReference type="GO" id="GO:0042910">
    <property type="term" value="F:xenobiotic transmembrane transporter activity"/>
    <property type="evidence" value="ECO:0007669"/>
    <property type="project" value="TreeGrafter"/>
</dbReference>
<feature type="transmembrane region" description="Helical" evidence="1">
    <location>
        <begin position="12"/>
        <end position="32"/>
    </location>
</feature>
<keyword evidence="1" id="KW-0812">Transmembrane</keyword>
<sequence>MSLTAISIKRPTLIVVIFSVLGLLGIVSYFSIGYELLPKMSKQIITISTTYPGAAPSEVENAVTKEIEDAISSLEKLDNIKSKSLEGLSNVIVEFKSDVDIDQAMQDAQRKVNAIASQLPEDAKDPVISKFSVDEAPIMKISVAAKTDNRALYDIVKQRIGPLLSKLNGVANVGIMGGEERQIRVNIDRRKIESFGLDAQQVLKAIEKTNLDFPAGSVKNDGSETTIRLAGKYKHAADIENTVVQHRDGRTIFLKDVAVVIDGIKETETVSRYNANTAIGLLMYKQTDANAVEVSEQVREEIKKLEKQYAPEGLTFAIAQDSSEFTLKAAEAVNHDLILAIILVALVMLVFLHSMRNAIIVMIAIPASLVTTFIGIHLFGFTFNLMTLLALSLVVGILVDDSIVVLENIQRHMEMGKDKRQAALDGRQEIGFTAMSITLVDVVVFLPITMVDGLIADILRQFSLVVVVSTLMSLFVCFTLTPLLVSRFGKLTHPDPKKLWGRTILYIEAQINRLTASYSLLLKWSLHHKRWVLGITLALLMGSLGLVAGGFIGDEFVNMGDRGEVVVKIELPKDATIEQTNLKTQEVERYILSKPEVVNVFSSMGKNDNQFAAQGERHIAEISVNLVDKSKRNISTEQFSQTVKKELQERIQGAKVNISNVDIMGSTSEAPIQVVLSGSNVDQLLAYADAILQKMKTVPGTSDTKISIENDKPELSVRIDKEKMMALGLQMDQVGNVIKLAFSGNNDVQLSEGQYDYDIMVRLDAFDRSSMNDLQQLSIVNAAGGNIRLNQFATVERTIGPAKLERKDRISAVTVSSEVVGRPQGTVGKEIQTVIEKDPLPAGISIEYEGNMKEQAEAFGSMGYALVASIIFVYLIMVALYNSYIYPFVVLFSIPVAIVGALLALALNMQSLNIFSLLGIIMLIGLVAKNAILLVDYTNQLKAQGYTVMEALQESGRTRLRPILMTTIAMVIGMLPLALASGAGAEWKNGMAWALIGGLTSSMLLTLVVVPVIYLIIDKLIARFSKKDMLAIPAPVMA</sequence>
<evidence type="ECO:0000313" key="4">
    <source>
        <dbReference type="Proteomes" id="UP000324611"/>
    </source>
</evidence>
<feature type="transmembrane region" description="Helical" evidence="1">
    <location>
        <begin position="359"/>
        <end position="379"/>
    </location>
</feature>
<dbReference type="PANTHER" id="PTHR32063:SF0">
    <property type="entry name" value="SWARMING MOTILITY PROTEIN SWRC"/>
    <property type="match status" value="1"/>
</dbReference>
<feature type="transmembrane region" description="Helical" evidence="1">
    <location>
        <begin position="914"/>
        <end position="935"/>
    </location>
</feature>
<organism evidence="3 4">
    <name type="scientific">Chitinophaga agrisoli</name>
    <dbReference type="NCBI Taxonomy" id="2607653"/>
    <lineage>
        <taxon>Bacteria</taxon>
        <taxon>Pseudomonadati</taxon>
        <taxon>Bacteroidota</taxon>
        <taxon>Chitinophagia</taxon>
        <taxon>Chitinophagales</taxon>
        <taxon>Chitinophagaceae</taxon>
        <taxon>Chitinophaga</taxon>
    </lineage>
</organism>
<feature type="transmembrane region" description="Helical" evidence="1">
    <location>
        <begin position="963"/>
        <end position="985"/>
    </location>
</feature>
<dbReference type="SUPFAM" id="SSF82693">
    <property type="entry name" value="Multidrug efflux transporter AcrB pore domain, PN1, PN2, PC1 and PC2 subdomains"/>
    <property type="match status" value="3"/>
</dbReference>
<dbReference type="AlphaFoldDB" id="A0A5B2VT85"/>
<dbReference type="PRINTS" id="PR00702">
    <property type="entry name" value="ACRIFLAVINRP"/>
</dbReference>
<dbReference type="InterPro" id="IPR000731">
    <property type="entry name" value="SSD"/>
</dbReference>
<dbReference type="Pfam" id="PF00873">
    <property type="entry name" value="ACR_tran"/>
    <property type="match status" value="1"/>
</dbReference>
<dbReference type="PANTHER" id="PTHR32063">
    <property type="match status" value="1"/>
</dbReference>
<feature type="transmembrane region" description="Helical" evidence="1">
    <location>
        <begin position="531"/>
        <end position="552"/>
    </location>
</feature>
<evidence type="ECO:0000313" key="3">
    <source>
        <dbReference type="EMBL" id="KAA2241496.1"/>
    </source>
</evidence>
<dbReference type="Gene3D" id="3.30.2090.10">
    <property type="entry name" value="Multidrug efflux transporter AcrB TolC docking domain, DN and DC subdomains"/>
    <property type="match status" value="2"/>
</dbReference>
<keyword evidence="1" id="KW-1133">Transmembrane helix</keyword>
<evidence type="ECO:0000256" key="1">
    <source>
        <dbReference type="SAM" id="Phobius"/>
    </source>
</evidence>
<dbReference type="GO" id="GO:0005886">
    <property type="term" value="C:plasma membrane"/>
    <property type="evidence" value="ECO:0007669"/>
    <property type="project" value="TreeGrafter"/>
</dbReference>
<dbReference type="SUPFAM" id="SSF82714">
    <property type="entry name" value="Multidrug efflux transporter AcrB TolC docking domain, DN and DC subdomains"/>
    <property type="match status" value="2"/>
</dbReference>
<feature type="transmembrane region" description="Helical" evidence="1">
    <location>
        <begin position="462"/>
        <end position="485"/>
    </location>
</feature>
<feature type="transmembrane region" description="Helical" evidence="1">
    <location>
        <begin position="385"/>
        <end position="409"/>
    </location>
</feature>
<dbReference type="Gene3D" id="1.20.1640.10">
    <property type="entry name" value="Multidrug efflux transporter AcrB transmembrane domain"/>
    <property type="match status" value="2"/>
</dbReference>
<accession>A0A5B2VT85</accession>
<feature type="transmembrane region" description="Helical" evidence="1">
    <location>
        <begin position="862"/>
        <end position="881"/>
    </location>
</feature>
<comment type="caution">
    <text evidence="3">The sequence shown here is derived from an EMBL/GenBank/DDBJ whole genome shotgun (WGS) entry which is preliminary data.</text>
</comment>
<dbReference type="Gene3D" id="3.30.70.1440">
    <property type="entry name" value="Multidrug efflux transporter AcrB pore domain"/>
    <property type="match status" value="1"/>
</dbReference>
<keyword evidence="1" id="KW-0472">Membrane</keyword>